<proteinExistence type="predicted"/>
<reference evidence="1 2" key="1">
    <citation type="journal article" date="2019" name="Environ. Microbiol.">
        <title>At the nexus of three kingdoms: the genome of the mycorrhizal fungus Gigaspora margarita provides insights into plant, endobacterial and fungal interactions.</title>
        <authorList>
            <person name="Venice F."/>
            <person name="Ghignone S."/>
            <person name="Salvioli di Fossalunga A."/>
            <person name="Amselem J."/>
            <person name="Novero M."/>
            <person name="Xianan X."/>
            <person name="Sedzielewska Toro K."/>
            <person name="Morin E."/>
            <person name="Lipzen A."/>
            <person name="Grigoriev I.V."/>
            <person name="Henrissat B."/>
            <person name="Martin F.M."/>
            <person name="Bonfante P."/>
        </authorList>
    </citation>
    <scope>NUCLEOTIDE SEQUENCE [LARGE SCALE GENOMIC DNA]</scope>
    <source>
        <strain evidence="1 2">BEG34</strain>
    </source>
</reference>
<organism evidence="1 2">
    <name type="scientific">Gigaspora margarita</name>
    <dbReference type="NCBI Taxonomy" id="4874"/>
    <lineage>
        <taxon>Eukaryota</taxon>
        <taxon>Fungi</taxon>
        <taxon>Fungi incertae sedis</taxon>
        <taxon>Mucoromycota</taxon>
        <taxon>Glomeromycotina</taxon>
        <taxon>Glomeromycetes</taxon>
        <taxon>Diversisporales</taxon>
        <taxon>Gigasporaceae</taxon>
        <taxon>Gigaspora</taxon>
    </lineage>
</organism>
<keyword evidence="2" id="KW-1185">Reference proteome</keyword>
<accession>A0A8H3X0W8</accession>
<comment type="caution">
    <text evidence="1">The sequence shown here is derived from an EMBL/GenBank/DDBJ whole genome shotgun (WGS) entry which is preliminary data.</text>
</comment>
<evidence type="ECO:0000313" key="1">
    <source>
        <dbReference type="EMBL" id="KAF0378034.1"/>
    </source>
</evidence>
<evidence type="ECO:0000313" key="2">
    <source>
        <dbReference type="Proteomes" id="UP000439903"/>
    </source>
</evidence>
<dbReference type="EMBL" id="WTPW01002530">
    <property type="protein sequence ID" value="KAF0378034.1"/>
    <property type="molecule type" value="Genomic_DNA"/>
</dbReference>
<dbReference type="Proteomes" id="UP000439903">
    <property type="component" value="Unassembled WGS sequence"/>
</dbReference>
<sequence length="119" mass="13324">MPEDSKELLRHLTDGFLFLSTSAPNSFIRPFEITEQFALLSIMAEGTCTIFSKGKLILQHIVATSLEIILRIKSISIELGHEIFASDCDPSGQFGVVYLFAGNQFELDLILVARYEKIL</sequence>
<protein>
    <submittedName>
        <fullName evidence="1">Uncharacterized protein</fullName>
    </submittedName>
</protein>
<name>A0A8H3X0W8_GIGMA</name>
<dbReference type="AlphaFoldDB" id="A0A8H3X0W8"/>
<gene>
    <name evidence="1" type="ORF">F8M41_012462</name>
</gene>